<dbReference type="EMBL" id="JXJN01014431">
    <property type="status" value="NOT_ANNOTATED_CDS"/>
    <property type="molecule type" value="Genomic_DNA"/>
</dbReference>
<feature type="compositionally biased region" description="Low complexity" evidence="1">
    <location>
        <begin position="172"/>
        <end position="183"/>
    </location>
</feature>
<reference evidence="2" key="2">
    <citation type="submission" date="2020-05" db="UniProtKB">
        <authorList>
            <consortium name="EnsemblMetazoa"/>
        </authorList>
    </citation>
    <scope>IDENTIFICATION</scope>
    <source>
        <strain evidence="2">IAEA</strain>
    </source>
</reference>
<dbReference type="STRING" id="67801.A0A1B0BHM4"/>
<dbReference type="VEuPathDB" id="VectorBase:GPPI030404"/>
<feature type="region of interest" description="Disordered" evidence="1">
    <location>
        <begin position="171"/>
        <end position="201"/>
    </location>
</feature>
<dbReference type="Proteomes" id="UP000092460">
    <property type="component" value="Unassembled WGS sequence"/>
</dbReference>
<reference evidence="3" key="1">
    <citation type="submission" date="2015-01" db="EMBL/GenBank/DDBJ databases">
        <authorList>
            <person name="Aksoy S."/>
            <person name="Warren W."/>
            <person name="Wilson R.K."/>
        </authorList>
    </citation>
    <scope>NUCLEOTIDE SEQUENCE [LARGE SCALE GENOMIC DNA]</scope>
    <source>
        <strain evidence="3">IAEA</strain>
    </source>
</reference>
<organism evidence="2 3">
    <name type="scientific">Glossina palpalis gambiensis</name>
    <dbReference type="NCBI Taxonomy" id="67801"/>
    <lineage>
        <taxon>Eukaryota</taxon>
        <taxon>Metazoa</taxon>
        <taxon>Ecdysozoa</taxon>
        <taxon>Arthropoda</taxon>
        <taxon>Hexapoda</taxon>
        <taxon>Insecta</taxon>
        <taxon>Pterygota</taxon>
        <taxon>Neoptera</taxon>
        <taxon>Endopterygota</taxon>
        <taxon>Diptera</taxon>
        <taxon>Brachycera</taxon>
        <taxon>Muscomorpha</taxon>
        <taxon>Hippoboscoidea</taxon>
        <taxon>Glossinidae</taxon>
        <taxon>Glossina</taxon>
    </lineage>
</organism>
<dbReference type="EnsemblMetazoa" id="GPPI030404-RA">
    <property type="protein sequence ID" value="GPPI030404-PA"/>
    <property type="gene ID" value="GPPI030404"/>
</dbReference>
<sequence length="571" mass="62284">MDVAEKLRKTHKQEHPDYKYQPRRKKGRNLATTTAQCNAGSKSSLMPQNTLNATVTENAAIVEDKCSNSTNVRTRTSDSHLLSNRLNAKQQRQQTQLQQQQVNRNTNVLHAEISALNNEALMENLSSACKATLLTQNHDLHDVLMALPKCGNAESLDSTGKRCDYAAKRLDSPCSTTSSLPSTGASATDGQPLTPPATPYARSLLGQTSVGRTTHMPQIVDSSAAEYNLLNIEGREFITLDDCQFGSSINASTSERLTDELPSYSMQFSANRSYIPQNSLEFQPYGSSCGYALPSVSSSVVFSNVECGSSPTSHTIEPINYFNMPSPITTKSSERVVVHTTAEHGNDYLAPMAASLQTTTTTHDEDIEVDIDEQYFMEQIIPSVPNNNHIEHRNIATTTTMLNTTPTNASTRAMTTLASTLSTSGSANITNSAKSSLQHKIHNNTHMLPSSETGLQAKALVEPSLTSSLKCNSIANHSPIVAPSHGSDNFNCLYSISQHTHATLTAATTKPTATTIHTLSAHQQDQLCSMYGMEGQQQQHCYEHHSHHEQSMQQQQEHQAISDIPGPLTEI</sequence>
<proteinExistence type="predicted"/>
<evidence type="ECO:0000313" key="3">
    <source>
        <dbReference type="Proteomes" id="UP000092460"/>
    </source>
</evidence>
<feature type="compositionally biased region" description="Basic and acidic residues" evidence="1">
    <location>
        <begin position="1"/>
        <end position="20"/>
    </location>
</feature>
<accession>A0A1B0BHM4</accession>
<evidence type="ECO:0000313" key="2">
    <source>
        <dbReference type="EnsemblMetazoa" id="GPPI030404-PA"/>
    </source>
</evidence>
<evidence type="ECO:0000256" key="1">
    <source>
        <dbReference type="SAM" id="MobiDB-lite"/>
    </source>
</evidence>
<protein>
    <recommendedName>
        <fullName evidence="4">HMG box domain-containing protein</fullName>
    </recommendedName>
</protein>
<feature type="region of interest" description="Disordered" evidence="1">
    <location>
        <begin position="1"/>
        <end position="29"/>
    </location>
</feature>
<evidence type="ECO:0008006" key="4">
    <source>
        <dbReference type="Google" id="ProtNLM"/>
    </source>
</evidence>
<keyword evidence="3" id="KW-1185">Reference proteome</keyword>
<dbReference type="AlphaFoldDB" id="A0A1B0BHM4"/>
<name>A0A1B0BHM4_9MUSC</name>